<comment type="function">
    <text evidence="7 10">Allows the formation of correctly charged Asn-tRNA(Asn) or Gln-tRNA(Gln) through the transamidation of misacylated Asp-tRNA(Asn) or Glu-tRNA(Gln) in organisms which lack either or both of asparaginyl-tRNA or glutaminyl-tRNA synthetases. The reaction takes place in the presence of glutamine and ATP through an activated phospho-Asp-tRNA(Asn) or phospho-Glu-tRNA(Gln).</text>
</comment>
<evidence type="ECO:0000256" key="4">
    <source>
        <dbReference type="ARBA" id="ARBA00022741"/>
    </source>
</evidence>
<dbReference type="SMART" id="SM00845">
    <property type="entry name" value="GatB_Yqey"/>
    <property type="match status" value="1"/>
</dbReference>
<dbReference type="SUPFAM" id="SSF89095">
    <property type="entry name" value="GatB/YqeY motif"/>
    <property type="match status" value="1"/>
</dbReference>
<evidence type="ECO:0000256" key="3">
    <source>
        <dbReference type="ARBA" id="ARBA00022598"/>
    </source>
</evidence>
<protein>
    <recommendedName>
        <fullName evidence="10">Aspartyl/glutamyl-tRNA(Asn/Gln) amidotransferase subunit B</fullName>
        <shortName evidence="10">Asp/Glu-ADT subunit B</shortName>
        <ecNumber evidence="10">6.3.5.-</ecNumber>
    </recommendedName>
</protein>
<dbReference type="GO" id="GO:0070681">
    <property type="term" value="P:glutaminyl-tRNAGln biosynthesis via transamidation"/>
    <property type="evidence" value="ECO:0007669"/>
    <property type="project" value="TreeGrafter"/>
</dbReference>
<evidence type="ECO:0000256" key="1">
    <source>
        <dbReference type="ARBA" id="ARBA00005306"/>
    </source>
</evidence>
<evidence type="ECO:0000256" key="2">
    <source>
        <dbReference type="ARBA" id="ARBA00011123"/>
    </source>
</evidence>
<feature type="domain" description="Asn/Gln amidotransferase" evidence="11">
    <location>
        <begin position="329"/>
        <end position="475"/>
    </location>
</feature>
<comment type="catalytic activity">
    <reaction evidence="9 10">
        <text>L-glutamyl-tRNA(Gln) + L-glutamine + ATP + H2O = L-glutaminyl-tRNA(Gln) + L-glutamate + ADP + phosphate + H(+)</text>
        <dbReference type="Rhea" id="RHEA:17521"/>
        <dbReference type="Rhea" id="RHEA-COMP:9681"/>
        <dbReference type="Rhea" id="RHEA-COMP:9684"/>
        <dbReference type="ChEBI" id="CHEBI:15377"/>
        <dbReference type="ChEBI" id="CHEBI:15378"/>
        <dbReference type="ChEBI" id="CHEBI:29985"/>
        <dbReference type="ChEBI" id="CHEBI:30616"/>
        <dbReference type="ChEBI" id="CHEBI:43474"/>
        <dbReference type="ChEBI" id="CHEBI:58359"/>
        <dbReference type="ChEBI" id="CHEBI:78520"/>
        <dbReference type="ChEBI" id="CHEBI:78521"/>
        <dbReference type="ChEBI" id="CHEBI:456216"/>
    </reaction>
</comment>
<dbReference type="RefSeq" id="WP_148622369.1">
    <property type="nucleotide sequence ID" value="NZ_SDGZ01000013.1"/>
</dbReference>
<keyword evidence="12" id="KW-0808">Transferase</keyword>
<evidence type="ECO:0000256" key="6">
    <source>
        <dbReference type="ARBA" id="ARBA00022917"/>
    </source>
</evidence>
<dbReference type="Pfam" id="PF02934">
    <property type="entry name" value="GatB_N"/>
    <property type="match status" value="1"/>
</dbReference>
<dbReference type="EC" id="6.3.5.-" evidence="10"/>
<keyword evidence="5 10" id="KW-0067">ATP-binding</keyword>
<evidence type="ECO:0000259" key="11">
    <source>
        <dbReference type="SMART" id="SM00845"/>
    </source>
</evidence>
<reference evidence="12 13" key="1">
    <citation type="submission" date="2019-01" db="EMBL/GenBank/DDBJ databases">
        <title>Weissella sp. nov., a novel lactic acid bacterium isolated from animal feces.</title>
        <authorList>
            <person name="Wang L.-T."/>
        </authorList>
    </citation>
    <scope>NUCLEOTIDE SEQUENCE [LARGE SCALE GENOMIC DNA]</scope>
    <source>
        <strain evidence="12 13">8H-2</strain>
    </source>
</reference>
<dbReference type="OrthoDB" id="9804078at2"/>
<evidence type="ECO:0000256" key="8">
    <source>
        <dbReference type="ARBA" id="ARBA00047380"/>
    </source>
</evidence>
<evidence type="ECO:0000256" key="7">
    <source>
        <dbReference type="ARBA" id="ARBA00024799"/>
    </source>
</evidence>
<dbReference type="GO" id="GO:0050566">
    <property type="term" value="F:asparaginyl-tRNA synthase (glutamine-hydrolyzing) activity"/>
    <property type="evidence" value="ECO:0007669"/>
    <property type="project" value="RHEA"/>
</dbReference>
<comment type="caution">
    <text evidence="12">The sequence shown here is derived from an EMBL/GenBank/DDBJ whole genome shotgun (WGS) entry which is preliminary data.</text>
</comment>
<dbReference type="HAMAP" id="MF_00121">
    <property type="entry name" value="GatB"/>
    <property type="match status" value="1"/>
</dbReference>
<evidence type="ECO:0000256" key="9">
    <source>
        <dbReference type="ARBA" id="ARBA00047913"/>
    </source>
</evidence>
<dbReference type="PANTHER" id="PTHR11659:SF0">
    <property type="entry name" value="GLUTAMYL-TRNA(GLN) AMIDOTRANSFERASE SUBUNIT B, MITOCHONDRIAL"/>
    <property type="match status" value="1"/>
</dbReference>
<dbReference type="InterPro" id="IPR003789">
    <property type="entry name" value="Asn/Gln_tRNA_amidoTrase-B-like"/>
</dbReference>
<organism evidence="12 13">
    <name type="scientific">Weissella muntiaci</name>
    <dbReference type="NCBI Taxonomy" id="2508881"/>
    <lineage>
        <taxon>Bacteria</taxon>
        <taxon>Bacillati</taxon>
        <taxon>Bacillota</taxon>
        <taxon>Bacilli</taxon>
        <taxon>Lactobacillales</taxon>
        <taxon>Lactobacillaceae</taxon>
        <taxon>Weissella</taxon>
    </lineage>
</organism>
<dbReference type="SUPFAM" id="SSF55931">
    <property type="entry name" value="Glutamine synthetase/guanido kinase"/>
    <property type="match status" value="1"/>
</dbReference>
<name>A0A6C2C766_9LACO</name>
<keyword evidence="6 10" id="KW-0648">Protein biosynthesis</keyword>
<dbReference type="GO" id="GO:0005524">
    <property type="term" value="F:ATP binding"/>
    <property type="evidence" value="ECO:0007669"/>
    <property type="project" value="UniProtKB-KW"/>
</dbReference>
<dbReference type="NCBIfam" id="NF004011">
    <property type="entry name" value="PRK05477.1-1"/>
    <property type="match status" value="1"/>
</dbReference>
<keyword evidence="3 10" id="KW-0436">Ligase</keyword>
<dbReference type="Pfam" id="PF02637">
    <property type="entry name" value="GatB_Yqey"/>
    <property type="match status" value="1"/>
</dbReference>
<dbReference type="PANTHER" id="PTHR11659">
    <property type="entry name" value="GLUTAMYL-TRNA GLN AMIDOTRANSFERASE SUBUNIT B MITOCHONDRIAL AND PROKARYOTIC PET112-RELATED"/>
    <property type="match status" value="1"/>
</dbReference>
<comment type="similarity">
    <text evidence="1 10">Belongs to the GatB/GatE family. GatB subfamily.</text>
</comment>
<dbReference type="FunFam" id="1.10.10.410:FF:000001">
    <property type="entry name" value="Aspartyl/glutamyl-tRNA(Asn/Gln) amidotransferase subunit B"/>
    <property type="match status" value="1"/>
</dbReference>
<dbReference type="InterPro" id="IPR018027">
    <property type="entry name" value="Asn/Gln_amidotransferase"/>
</dbReference>
<dbReference type="Gene3D" id="1.10.10.410">
    <property type="match status" value="1"/>
</dbReference>
<evidence type="ECO:0000313" key="12">
    <source>
        <dbReference type="EMBL" id="TYC49810.1"/>
    </source>
</evidence>
<sequence length="481" mass="53200">MTIPNFETTIGLEVHVEMKTNSKAMSPSPVQFGAQPNANTNVIDWGYPGVLPQANKGALEFGMRAALAMGATIRPALHWDRKNYFYPDNPKAYQITQQFEPLAYDGQLEIEVDGVKKTVGITELHVEEDAGKNTHGTDGYSYVDLNRQGTPLIEIVGAPDLHTPDEAYAYLEVLRQTIQFSGISDVKMQEGSMRVDANISIRPIGSKEHGQRVELKNLNSLNYVRKALAYEEDRQAKIYLAGGTLKQQTRRYDSAANVTVLMREKETADDYRYFPEPDLAPVHISADWIEEVRAALPKSAPERRQYYIDDLGLEAYTAEVLTQTLEMSDFFDAMVATGANPVRSANYVMGEVNAFLNEAHLDLEQTELTPDNLAAMIKMIEDGTISTKMAKRVFTAVTKGEDAVEFVEANGLKQLSDPAVLTPIISEILAKNEQSVIDYHNGKDRAVGALVGQIMKQTKGNANPNVVNEILLAALQASKPE</sequence>
<dbReference type="GO" id="GO:0050567">
    <property type="term" value="F:glutaminyl-tRNA synthase (glutamine-hydrolyzing) activity"/>
    <property type="evidence" value="ECO:0007669"/>
    <property type="project" value="UniProtKB-UniRule"/>
</dbReference>
<dbReference type="Proteomes" id="UP000371977">
    <property type="component" value="Unassembled WGS sequence"/>
</dbReference>
<evidence type="ECO:0000256" key="10">
    <source>
        <dbReference type="HAMAP-Rule" id="MF_00121"/>
    </source>
</evidence>
<evidence type="ECO:0000313" key="13">
    <source>
        <dbReference type="Proteomes" id="UP000371977"/>
    </source>
</evidence>
<dbReference type="GO" id="GO:0016740">
    <property type="term" value="F:transferase activity"/>
    <property type="evidence" value="ECO:0007669"/>
    <property type="project" value="UniProtKB-KW"/>
</dbReference>
<dbReference type="InterPro" id="IPR014746">
    <property type="entry name" value="Gln_synth/guanido_kin_cat_dom"/>
</dbReference>
<dbReference type="EMBL" id="SDGZ01000013">
    <property type="protein sequence ID" value="TYC49810.1"/>
    <property type="molecule type" value="Genomic_DNA"/>
</dbReference>
<dbReference type="NCBIfam" id="NF004012">
    <property type="entry name" value="PRK05477.1-2"/>
    <property type="match status" value="1"/>
</dbReference>
<evidence type="ECO:0000256" key="5">
    <source>
        <dbReference type="ARBA" id="ARBA00022840"/>
    </source>
</evidence>
<comment type="catalytic activity">
    <reaction evidence="8 10">
        <text>L-aspartyl-tRNA(Asn) + L-glutamine + ATP + H2O = L-asparaginyl-tRNA(Asn) + L-glutamate + ADP + phosphate + 2 H(+)</text>
        <dbReference type="Rhea" id="RHEA:14513"/>
        <dbReference type="Rhea" id="RHEA-COMP:9674"/>
        <dbReference type="Rhea" id="RHEA-COMP:9677"/>
        <dbReference type="ChEBI" id="CHEBI:15377"/>
        <dbReference type="ChEBI" id="CHEBI:15378"/>
        <dbReference type="ChEBI" id="CHEBI:29985"/>
        <dbReference type="ChEBI" id="CHEBI:30616"/>
        <dbReference type="ChEBI" id="CHEBI:43474"/>
        <dbReference type="ChEBI" id="CHEBI:58359"/>
        <dbReference type="ChEBI" id="CHEBI:78515"/>
        <dbReference type="ChEBI" id="CHEBI:78516"/>
        <dbReference type="ChEBI" id="CHEBI:456216"/>
    </reaction>
</comment>
<dbReference type="InterPro" id="IPR023168">
    <property type="entry name" value="GatB_Yqey_C_2"/>
</dbReference>
<accession>A0A6C2C766</accession>
<gene>
    <name evidence="10 12" type="primary">gatB</name>
    <name evidence="12" type="ORF">ESZ50_04260</name>
</gene>
<dbReference type="AlphaFoldDB" id="A0A6C2C766"/>
<keyword evidence="13" id="KW-1185">Reference proteome</keyword>
<dbReference type="NCBIfam" id="TIGR00133">
    <property type="entry name" value="gatB"/>
    <property type="match status" value="1"/>
</dbReference>
<comment type="subunit">
    <text evidence="2 10">Heterotrimer of A, B and C subunits.</text>
</comment>
<dbReference type="InterPro" id="IPR004413">
    <property type="entry name" value="GatB"/>
</dbReference>
<dbReference type="GO" id="GO:0006412">
    <property type="term" value="P:translation"/>
    <property type="evidence" value="ECO:0007669"/>
    <property type="project" value="UniProtKB-UniRule"/>
</dbReference>
<dbReference type="NCBIfam" id="NF004014">
    <property type="entry name" value="PRK05477.1-4"/>
    <property type="match status" value="1"/>
</dbReference>
<proteinExistence type="inferred from homology"/>
<dbReference type="InterPro" id="IPR017959">
    <property type="entry name" value="Asn/Gln-tRNA_amidoTrfase_suB/E"/>
</dbReference>
<dbReference type="InterPro" id="IPR006075">
    <property type="entry name" value="Asn/Gln-tRNA_Trfase_suB/E_cat"/>
</dbReference>
<keyword evidence="4 10" id="KW-0547">Nucleotide-binding</keyword>